<protein>
    <submittedName>
        <fullName evidence="1">Uncharacterized protein</fullName>
    </submittedName>
</protein>
<keyword evidence="2" id="KW-1185">Reference proteome</keyword>
<sequence>MNPTASALSIGSMADRQECFDHFVGEALILDILDEQPAGGGKIDSGRGQARLIRRENEPSLRTYKRHGEVNDPRCLCQDI</sequence>
<gene>
    <name evidence="1" type="ORF">ACFSOZ_22810</name>
</gene>
<dbReference type="EMBL" id="JBHUGZ010000015">
    <property type="protein sequence ID" value="MFD1985370.1"/>
    <property type="molecule type" value="Genomic_DNA"/>
</dbReference>
<evidence type="ECO:0000313" key="2">
    <source>
        <dbReference type="Proteomes" id="UP001597405"/>
    </source>
</evidence>
<accession>A0ABW4UEF4</accession>
<proteinExistence type="predicted"/>
<name>A0ABW4UEF4_9HYPH</name>
<dbReference type="RefSeq" id="WP_167392002.1">
    <property type="nucleotide sequence ID" value="NZ_JBHUGZ010000015.1"/>
</dbReference>
<comment type="caution">
    <text evidence="1">The sequence shown here is derived from an EMBL/GenBank/DDBJ whole genome shotgun (WGS) entry which is preliminary data.</text>
</comment>
<dbReference type="Proteomes" id="UP001597405">
    <property type="component" value="Unassembled WGS sequence"/>
</dbReference>
<reference evidence="2" key="1">
    <citation type="journal article" date="2019" name="Int. J. Syst. Evol. Microbiol.">
        <title>The Global Catalogue of Microorganisms (GCM) 10K type strain sequencing project: providing services to taxonomists for standard genome sequencing and annotation.</title>
        <authorList>
            <consortium name="The Broad Institute Genomics Platform"/>
            <consortium name="The Broad Institute Genome Sequencing Center for Infectious Disease"/>
            <person name="Wu L."/>
            <person name="Ma J."/>
        </authorList>
    </citation>
    <scope>NUCLEOTIDE SEQUENCE [LARGE SCALE GENOMIC DNA]</scope>
    <source>
        <strain evidence="2">CGMCC 1.16225</strain>
    </source>
</reference>
<organism evidence="1 2">
    <name type="scientific">Mesorhizobium newzealandense</name>
    <dbReference type="NCBI Taxonomy" id="1300302"/>
    <lineage>
        <taxon>Bacteria</taxon>
        <taxon>Pseudomonadati</taxon>
        <taxon>Pseudomonadota</taxon>
        <taxon>Alphaproteobacteria</taxon>
        <taxon>Hyphomicrobiales</taxon>
        <taxon>Phyllobacteriaceae</taxon>
        <taxon>Mesorhizobium</taxon>
    </lineage>
</organism>
<evidence type="ECO:0000313" key="1">
    <source>
        <dbReference type="EMBL" id="MFD1985370.1"/>
    </source>
</evidence>